<reference evidence="1 2" key="1">
    <citation type="submission" date="2018-06" db="EMBL/GenBank/DDBJ databases">
        <title>Genomic Encyclopedia of Type Strains, Phase IV (KMG-IV): sequencing the most valuable type-strain genomes for metagenomic binning, comparative biology and taxonomic classification.</title>
        <authorList>
            <person name="Goeker M."/>
        </authorList>
    </citation>
    <scope>NUCLEOTIDE SEQUENCE [LARGE SCALE GENOMIC DNA]</scope>
    <source>
        <strain evidence="1 2">DSM 45521</strain>
    </source>
</reference>
<protein>
    <recommendedName>
        <fullName evidence="3">Virginiamycin B lyase</fullName>
    </recommendedName>
</protein>
<organism evidence="1 2">
    <name type="scientific">Williamsia limnetica</name>
    <dbReference type="NCBI Taxonomy" id="882452"/>
    <lineage>
        <taxon>Bacteria</taxon>
        <taxon>Bacillati</taxon>
        <taxon>Actinomycetota</taxon>
        <taxon>Actinomycetes</taxon>
        <taxon>Mycobacteriales</taxon>
        <taxon>Nocardiaceae</taxon>
        <taxon>Williamsia</taxon>
    </lineage>
</organism>
<accession>A0A318S110</accession>
<dbReference type="EMBL" id="QJSP01000002">
    <property type="protein sequence ID" value="PYE20167.1"/>
    <property type="molecule type" value="Genomic_DNA"/>
</dbReference>
<keyword evidence="2" id="KW-1185">Reference proteome</keyword>
<evidence type="ECO:0008006" key="3">
    <source>
        <dbReference type="Google" id="ProtNLM"/>
    </source>
</evidence>
<proteinExistence type="predicted"/>
<comment type="caution">
    <text evidence="1">The sequence shown here is derived from an EMBL/GenBank/DDBJ whole genome shotgun (WGS) entry which is preliminary data.</text>
</comment>
<dbReference type="Proteomes" id="UP000247591">
    <property type="component" value="Unassembled WGS sequence"/>
</dbReference>
<name>A0A318S110_WILLI</name>
<evidence type="ECO:0000313" key="2">
    <source>
        <dbReference type="Proteomes" id="UP000247591"/>
    </source>
</evidence>
<gene>
    <name evidence="1" type="ORF">DFR67_102305</name>
</gene>
<dbReference type="RefSeq" id="WP_110468162.1">
    <property type="nucleotide sequence ID" value="NZ_QJSP01000002.1"/>
</dbReference>
<evidence type="ECO:0000313" key="1">
    <source>
        <dbReference type="EMBL" id="PYE20167.1"/>
    </source>
</evidence>
<dbReference type="OrthoDB" id="4386119at2"/>
<dbReference type="AlphaFoldDB" id="A0A318S110"/>
<sequence length="298" mass="32621">MLVGDKATEYIFPGTVTSGRAIRATADGCTITEGRDTYRCVVGEPLIKATVTRGVTVDGVERTFERVDGDTYRIVLTSRTGRTEVDAIPPGWLVVATTVDDGDFISAVQDRGAPDKPTYLVRITTAGDVTSGPMLPNDKRDWDKRITLVNKPLRVLQERWVTTVGEGLSLAEPIPFRQPLLWAGQAGDTAWIVTHPPSAKGCGPDPWWPLPGPVDYDRSQGQFWLLTFLGSDSRPLVSYPTSDPRPSVAVDRAGHFWITDRGLRRLPPEPMAWSDPVDFDAAITSTIAATVDAEMDKE</sequence>